<dbReference type="RefSeq" id="WP_011310801.1">
    <property type="nucleotide sequence ID" value="NC_007404.1"/>
</dbReference>
<dbReference type="InterPro" id="IPR050644">
    <property type="entry name" value="PG_Glycine_Bridge_Synth"/>
</dbReference>
<dbReference type="PANTHER" id="PTHR36174">
    <property type="entry name" value="LIPID II:GLYCINE GLYCYLTRANSFERASE"/>
    <property type="match status" value="1"/>
</dbReference>
<name>Q3SM11_THIDA</name>
<dbReference type="OrthoDB" id="9773932at2"/>
<organism evidence="2 3">
    <name type="scientific">Thiobacillus denitrificans (strain ATCC 25259 / T1)</name>
    <dbReference type="NCBI Taxonomy" id="292415"/>
    <lineage>
        <taxon>Bacteria</taxon>
        <taxon>Pseudomonadati</taxon>
        <taxon>Pseudomonadota</taxon>
        <taxon>Betaproteobacteria</taxon>
        <taxon>Nitrosomonadales</taxon>
        <taxon>Thiobacillaceae</taxon>
        <taxon>Thiobacillus</taxon>
    </lineage>
</organism>
<dbReference type="NCBIfam" id="TIGR03019">
    <property type="entry name" value="pepcterm_femAB"/>
    <property type="match status" value="1"/>
</dbReference>
<dbReference type="STRING" id="292415.Tbd_0288"/>
<sequence length="354" mass="39475">MNSRAQPFVHEAAALSVRTLDAAEAARWDTYVAAHPGATFFHRAGWKRVIEDAFAHRTHFLLAERAGEIVGVLPLAEIKSRLFGHSLGSLPFCAYGGILADDDEAARALDAAAQALATRLGVGALEYRNQVAQHPDWPTKDLYVTFKKAIAPEVEANMNAIPRKQRAMVRKGIKAGLVGEIDGDTRRFFEAYSASVHRLGTPVFSRRFFRLLKDAFGDDCEVLTITLKGEVIASVISFYFRDEVLPYYGGGTDAARAVAGNDFMYWDLMRRACERGLKVFDFGRSKRGTGAFDFKKNWGFEPTPLHYEYFLVADSTVPEINPLNPKYRLFIEAWKRMPRALANAIGPHIVKNLG</sequence>
<dbReference type="InterPro" id="IPR016181">
    <property type="entry name" value="Acyl_CoA_acyltransferase"/>
</dbReference>
<protein>
    <recommendedName>
        <fullName evidence="1">BioF2-like acetyltransferase domain-containing protein</fullName>
    </recommendedName>
</protein>
<dbReference type="InterPro" id="IPR038740">
    <property type="entry name" value="BioF2-like_GNAT_dom"/>
</dbReference>
<dbReference type="InterPro" id="IPR017469">
    <property type="entry name" value="PEP-CTERM_FemAB-rel"/>
</dbReference>
<reference evidence="2 3" key="1">
    <citation type="journal article" date="2006" name="J. Bacteriol.">
        <title>The genome sequence of the obligately chemolithoautotrophic, facultatively anaerobic bacterium Thiobacillus denitrificans.</title>
        <authorList>
            <person name="Beller H.R."/>
            <person name="Chain P.S."/>
            <person name="Letain T.E."/>
            <person name="Chakicherla A."/>
            <person name="Larimer F.W."/>
            <person name="Richardson P.M."/>
            <person name="Coleman M.A."/>
            <person name="Wood A.P."/>
            <person name="Kelly D.P."/>
        </authorList>
    </citation>
    <scope>NUCLEOTIDE SEQUENCE [LARGE SCALE GENOMIC DNA]</scope>
    <source>
        <strain evidence="2 3">ATCC 25259</strain>
    </source>
</reference>
<feature type="domain" description="BioF2-like acetyltransferase" evidence="1">
    <location>
        <begin position="165"/>
        <end position="296"/>
    </location>
</feature>
<dbReference type="KEGG" id="tbd:Tbd_0288"/>
<proteinExistence type="predicted"/>
<dbReference type="EMBL" id="CP000116">
    <property type="protein sequence ID" value="AAZ96241.1"/>
    <property type="molecule type" value="Genomic_DNA"/>
</dbReference>
<accession>Q3SM11</accession>
<dbReference type="PANTHER" id="PTHR36174:SF1">
    <property type="entry name" value="LIPID II:GLYCINE GLYCYLTRANSFERASE"/>
    <property type="match status" value="1"/>
</dbReference>
<evidence type="ECO:0000313" key="3">
    <source>
        <dbReference type="Proteomes" id="UP000008291"/>
    </source>
</evidence>
<evidence type="ECO:0000313" key="2">
    <source>
        <dbReference type="EMBL" id="AAZ96241.1"/>
    </source>
</evidence>
<keyword evidence="3" id="KW-1185">Reference proteome</keyword>
<gene>
    <name evidence="2" type="ordered locus">Tbd_0288</name>
</gene>
<evidence type="ECO:0000259" key="1">
    <source>
        <dbReference type="Pfam" id="PF13480"/>
    </source>
</evidence>
<dbReference type="Proteomes" id="UP000008291">
    <property type="component" value="Chromosome"/>
</dbReference>
<dbReference type="Pfam" id="PF13480">
    <property type="entry name" value="Acetyltransf_6"/>
    <property type="match status" value="1"/>
</dbReference>
<dbReference type="eggNOG" id="COG5653">
    <property type="taxonomic scope" value="Bacteria"/>
</dbReference>
<dbReference type="HOGENOM" id="CLU_042156_0_0_4"/>
<dbReference type="Gene3D" id="3.40.630.30">
    <property type="match status" value="1"/>
</dbReference>
<dbReference type="SUPFAM" id="SSF55729">
    <property type="entry name" value="Acyl-CoA N-acyltransferases (Nat)"/>
    <property type="match status" value="2"/>
</dbReference>
<dbReference type="AlphaFoldDB" id="Q3SM11"/>